<evidence type="ECO:0000259" key="8">
    <source>
        <dbReference type="Pfam" id="PF00296"/>
    </source>
</evidence>
<keyword evidence="2 6" id="KW-0288">FMN</keyword>
<feature type="binding site" evidence="6">
    <location>
        <position position="217"/>
    </location>
    <ligand>
        <name>FMN</name>
        <dbReference type="ChEBI" id="CHEBI:58210"/>
    </ligand>
</feature>
<dbReference type="CDD" id="cd01095">
    <property type="entry name" value="Nitrilotriacetate_monoxgenase"/>
    <property type="match status" value="1"/>
</dbReference>
<gene>
    <name evidence="9" type="ORF">P9A14_19830</name>
</gene>
<evidence type="ECO:0000256" key="2">
    <source>
        <dbReference type="ARBA" id="ARBA00022643"/>
    </source>
</evidence>
<evidence type="ECO:0000313" key="10">
    <source>
        <dbReference type="Proteomes" id="UP001213504"/>
    </source>
</evidence>
<dbReference type="Proteomes" id="UP001213504">
    <property type="component" value="Chromosome"/>
</dbReference>
<proteinExistence type="inferred from homology"/>
<feature type="binding site" evidence="6">
    <location>
        <position position="93"/>
    </location>
    <ligand>
        <name>FMN</name>
        <dbReference type="ChEBI" id="CHEBI:58210"/>
    </ligand>
</feature>
<reference evidence="9" key="1">
    <citation type="submission" date="2023-04" db="EMBL/GenBank/DDBJ databases">
        <title>Complete genome sequence of a phthalic acid esters degrading bacterial strain.</title>
        <authorList>
            <person name="Weng L."/>
            <person name="Jia Y."/>
            <person name="Ren L."/>
        </authorList>
    </citation>
    <scope>NUCLEOTIDE SEQUENCE</scope>
    <source>
        <strain evidence="9">RL-LY01</strain>
    </source>
</reference>
<feature type="binding site" evidence="6">
    <location>
        <position position="147"/>
    </location>
    <ligand>
        <name>FMN</name>
        <dbReference type="ChEBI" id="CHEBI:58210"/>
    </ligand>
</feature>
<evidence type="ECO:0000256" key="4">
    <source>
        <dbReference type="ARBA" id="ARBA00023033"/>
    </source>
</evidence>
<accession>A0AAX3T5V7</accession>
<name>A0AAX3T5V7_9ACTN</name>
<keyword evidence="3 9" id="KW-0560">Oxidoreductase</keyword>
<keyword evidence="4" id="KW-0503">Monooxygenase</keyword>
<dbReference type="PANTHER" id="PTHR30011">
    <property type="entry name" value="ALKANESULFONATE MONOOXYGENASE-RELATED"/>
    <property type="match status" value="1"/>
</dbReference>
<feature type="domain" description="Luciferase-like" evidence="8">
    <location>
        <begin position="28"/>
        <end position="382"/>
    </location>
</feature>
<dbReference type="NCBIfam" id="TIGR03860">
    <property type="entry name" value="FMN_nitrolo"/>
    <property type="match status" value="1"/>
</dbReference>
<protein>
    <submittedName>
        <fullName evidence="9">LLM class flavin-dependent oxidoreductase</fullName>
        <ecNumber evidence="9">1.-.-.-</ecNumber>
    </submittedName>
</protein>
<comment type="similarity">
    <text evidence="5">Belongs to the NtaA/SnaA/DszA monooxygenase family.</text>
</comment>
<sequence>MSRQLHLNAFVMGVGHHEAAWRHPRTDQRRLHDVNHFVELGQIAERGRLDSIFLADILAVGPNVARNTQSIFEPLTLLSAVASHTSHVGLIATASTSYNSPYSLARAFNSLDHMSGGRVGWNIVTSAQLDESRNFGGTETPAHADRYARAEEFVDVVVKLWESWDADAVVLDPEAAIFADPTRVHTIDHHGEFFSVRGPLNSPRSPQGRPVLVQAGSSEAGKELAARVAEVVFTAQRSIADGREFYDDLKARAVRHGRNPADVRILPGLVPFIADTETRALELEQEFTDLISHDYALGQLSSFFGRDLSGISLDEKLPELPPESEIEGQKSRSTLVRKLAEESDLTIRELLARLGGGRGHRSIAGTPEQIADDLIAWFDAGAADGFNIMPPYLPGGLEDFVDHVVPILQRRGVFREDYTETTLSGHYRPAPDSGVPGDREGVERDVVTTARG</sequence>
<evidence type="ECO:0000256" key="5">
    <source>
        <dbReference type="ARBA" id="ARBA00033748"/>
    </source>
</evidence>
<dbReference type="GO" id="GO:0016705">
    <property type="term" value="F:oxidoreductase activity, acting on paired donors, with incorporation or reduction of molecular oxygen"/>
    <property type="evidence" value="ECO:0007669"/>
    <property type="project" value="InterPro"/>
</dbReference>
<evidence type="ECO:0000256" key="1">
    <source>
        <dbReference type="ARBA" id="ARBA00022630"/>
    </source>
</evidence>
<dbReference type="EMBL" id="CP121270">
    <property type="protein sequence ID" value="WFP24355.1"/>
    <property type="molecule type" value="Genomic_DNA"/>
</dbReference>
<keyword evidence="1 6" id="KW-0285">Flavoprotein</keyword>
<feature type="binding site" evidence="6">
    <location>
        <position position="143"/>
    </location>
    <ligand>
        <name>FMN</name>
        <dbReference type="ChEBI" id="CHEBI:58210"/>
    </ligand>
</feature>
<evidence type="ECO:0000256" key="7">
    <source>
        <dbReference type="SAM" id="MobiDB-lite"/>
    </source>
</evidence>
<feature type="binding site" evidence="6">
    <location>
        <position position="56"/>
    </location>
    <ligand>
        <name>FMN</name>
        <dbReference type="ChEBI" id="CHEBI:58210"/>
    </ligand>
</feature>
<dbReference type="RefSeq" id="WP_165629586.1">
    <property type="nucleotide sequence ID" value="NZ_CP121270.1"/>
</dbReference>
<dbReference type="EC" id="1.-.-.-" evidence="9"/>
<dbReference type="InterPro" id="IPR036661">
    <property type="entry name" value="Luciferase-like_sf"/>
</dbReference>
<dbReference type="GO" id="GO:0004497">
    <property type="term" value="F:monooxygenase activity"/>
    <property type="evidence" value="ECO:0007669"/>
    <property type="project" value="UniProtKB-KW"/>
</dbReference>
<feature type="binding site" evidence="6">
    <location>
        <position position="218"/>
    </location>
    <ligand>
        <name>FMN</name>
        <dbReference type="ChEBI" id="CHEBI:58210"/>
    </ligand>
</feature>
<dbReference type="AlphaFoldDB" id="A0AAX3T5V7"/>
<dbReference type="InterPro" id="IPR051260">
    <property type="entry name" value="Diverse_substr_monoxygenases"/>
</dbReference>
<evidence type="ECO:0000313" key="9">
    <source>
        <dbReference type="EMBL" id="WFP24355.1"/>
    </source>
</evidence>
<dbReference type="PANTHER" id="PTHR30011:SF16">
    <property type="entry name" value="C2H2 FINGER DOMAIN TRANSCRIPTION FACTOR (EUROFUNG)-RELATED"/>
    <property type="match status" value="1"/>
</dbReference>
<dbReference type="Gene3D" id="3.20.20.30">
    <property type="entry name" value="Luciferase-like domain"/>
    <property type="match status" value="1"/>
</dbReference>
<dbReference type="PIRSF" id="PIRSF000337">
    <property type="entry name" value="NTA_MOA"/>
    <property type="match status" value="1"/>
</dbReference>
<evidence type="ECO:0000256" key="3">
    <source>
        <dbReference type="ARBA" id="ARBA00023002"/>
    </source>
</evidence>
<dbReference type="InterPro" id="IPR016215">
    <property type="entry name" value="NTA_MOA"/>
</dbReference>
<feature type="region of interest" description="Disordered" evidence="7">
    <location>
        <begin position="424"/>
        <end position="452"/>
    </location>
</feature>
<evidence type="ECO:0000256" key="6">
    <source>
        <dbReference type="PIRSR" id="PIRSR000337-1"/>
    </source>
</evidence>
<organism evidence="9 10">
    <name type="scientific">Gordonia hongkongensis</name>
    <dbReference type="NCBI Taxonomy" id="1701090"/>
    <lineage>
        <taxon>Bacteria</taxon>
        <taxon>Bacillati</taxon>
        <taxon>Actinomycetota</taxon>
        <taxon>Actinomycetes</taxon>
        <taxon>Mycobacteriales</taxon>
        <taxon>Gordoniaceae</taxon>
        <taxon>Gordonia</taxon>
    </lineage>
</organism>
<dbReference type="SUPFAM" id="SSF51679">
    <property type="entry name" value="Bacterial luciferase-like"/>
    <property type="match status" value="1"/>
</dbReference>
<feature type="compositionally biased region" description="Basic and acidic residues" evidence="7">
    <location>
        <begin position="437"/>
        <end position="446"/>
    </location>
</feature>
<dbReference type="Pfam" id="PF00296">
    <property type="entry name" value="Bac_luciferase"/>
    <property type="match status" value="1"/>
</dbReference>
<dbReference type="InterPro" id="IPR011251">
    <property type="entry name" value="Luciferase-like_dom"/>
</dbReference>